<keyword evidence="2" id="KW-1185">Reference proteome</keyword>
<reference evidence="1" key="2">
    <citation type="journal article" date="2024" name="Plant">
        <title>Genomic evolution and insights into agronomic trait innovations of Sesamum species.</title>
        <authorList>
            <person name="Miao H."/>
            <person name="Wang L."/>
            <person name="Qu L."/>
            <person name="Liu H."/>
            <person name="Sun Y."/>
            <person name="Le M."/>
            <person name="Wang Q."/>
            <person name="Wei S."/>
            <person name="Zheng Y."/>
            <person name="Lin W."/>
            <person name="Duan Y."/>
            <person name="Cao H."/>
            <person name="Xiong S."/>
            <person name="Wang X."/>
            <person name="Wei L."/>
            <person name="Li C."/>
            <person name="Ma Q."/>
            <person name="Ju M."/>
            <person name="Zhao R."/>
            <person name="Li G."/>
            <person name="Mu C."/>
            <person name="Tian Q."/>
            <person name="Mei H."/>
            <person name="Zhang T."/>
            <person name="Gao T."/>
            <person name="Zhang H."/>
        </authorList>
    </citation>
    <scope>NUCLEOTIDE SEQUENCE</scope>
    <source>
        <strain evidence="1">K16</strain>
    </source>
</reference>
<dbReference type="SUPFAM" id="SSF53474">
    <property type="entry name" value="alpha/beta-Hydrolases"/>
    <property type="match status" value="1"/>
</dbReference>
<dbReference type="GO" id="GO:0080031">
    <property type="term" value="F:methyl salicylate esterase activity"/>
    <property type="evidence" value="ECO:0007669"/>
    <property type="project" value="TreeGrafter"/>
</dbReference>
<dbReference type="GO" id="GO:0080032">
    <property type="term" value="F:methyl jasmonate esterase activity"/>
    <property type="evidence" value="ECO:0007669"/>
    <property type="project" value="TreeGrafter"/>
</dbReference>
<dbReference type="InterPro" id="IPR045889">
    <property type="entry name" value="MES/HNL"/>
</dbReference>
<dbReference type="Proteomes" id="UP001289374">
    <property type="component" value="Unassembled WGS sequence"/>
</dbReference>
<dbReference type="Gene3D" id="3.40.50.1820">
    <property type="entry name" value="alpha/beta hydrolase"/>
    <property type="match status" value="1"/>
</dbReference>
<gene>
    <name evidence="1" type="ORF">Sango_1790200</name>
</gene>
<reference evidence="1" key="1">
    <citation type="submission" date="2020-06" db="EMBL/GenBank/DDBJ databases">
        <authorList>
            <person name="Li T."/>
            <person name="Hu X."/>
            <person name="Zhang T."/>
            <person name="Song X."/>
            <person name="Zhang H."/>
            <person name="Dai N."/>
            <person name="Sheng W."/>
            <person name="Hou X."/>
            <person name="Wei L."/>
        </authorList>
    </citation>
    <scope>NUCLEOTIDE SEQUENCE</scope>
    <source>
        <strain evidence="1">K16</strain>
        <tissue evidence="1">Leaf</tissue>
    </source>
</reference>
<proteinExistence type="predicted"/>
<dbReference type="GO" id="GO:0009694">
    <property type="term" value="P:jasmonic acid metabolic process"/>
    <property type="evidence" value="ECO:0007669"/>
    <property type="project" value="TreeGrafter"/>
</dbReference>
<evidence type="ECO:0000313" key="1">
    <source>
        <dbReference type="EMBL" id="KAK4393194.1"/>
    </source>
</evidence>
<comment type="caution">
    <text evidence="1">The sequence shown here is derived from an EMBL/GenBank/DDBJ whole genome shotgun (WGS) entry which is preliminary data.</text>
</comment>
<dbReference type="EMBL" id="JACGWL010000010">
    <property type="protein sequence ID" value="KAK4393194.1"/>
    <property type="molecule type" value="Genomic_DNA"/>
</dbReference>
<protein>
    <submittedName>
        <fullName evidence="1">Methylesterase 11, chloroplastic</fullName>
    </submittedName>
</protein>
<dbReference type="InterPro" id="IPR029058">
    <property type="entry name" value="AB_hydrolase_fold"/>
</dbReference>
<dbReference type="AlphaFoldDB" id="A0AAE1WH59"/>
<evidence type="ECO:0000313" key="2">
    <source>
        <dbReference type="Proteomes" id="UP001289374"/>
    </source>
</evidence>
<organism evidence="1 2">
    <name type="scientific">Sesamum angolense</name>
    <dbReference type="NCBI Taxonomy" id="2727404"/>
    <lineage>
        <taxon>Eukaryota</taxon>
        <taxon>Viridiplantae</taxon>
        <taxon>Streptophyta</taxon>
        <taxon>Embryophyta</taxon>
        <taxon>Tracheophyta</taxon>
        <taxon>Spermatophyta</taxon>
        <taxon>Magnoliopsida</taxon>
        <taxon>eudicotyledons</taxon>
        <taxon>Gunneridae</taxon>
        <taxon>Pentapetalae</taxon>
        <taxon>asterids</taxon>
        <taxon>lamiids</taxon>
        <taxon>Lamiales</taxon>
        <taxon>Pedaliaceae</taxon>
        <taxon>Sesamum</taxon>
    </lineage>
</organism>
<dbReference type="PANTHER" id="PTHR10992">
    <property type="entry name" value="METHYLESTERASE FAMILY MEMBER"/>
    <property type="match status" value="1"/>
</dbReference>
<accession>A0AAE1WH59</accession>
<dbReference type="GO" id="GO:0009696">
    <property type="term" value="P:salicylic acid metabolic process"/>
    <property type="evidence" value="ECO:0007669"/>
    <property type="project" value="TreeGrafter"/>
</dbReference>
<dbReference type="GO" id="GO:0080030">
    <property type="term" value="F:methyl indole-3-acetate esterase activity"/>
    <property type="evidence" value="ECO:0007669"/>
    <property type="project" value="TreeGrafter"/>
</dbReference>
<name>A0AAE1WH59_9LAMI</name>
<dbReference type="PANTHER" id="PTHR10992:SF872">
    <property type="entry name" value="METHYLESTERASE 11, CHLOROPLASTIC-RELATED"/>
    <property type="match status" value="1"/>
</dbReference>
<feature type="non-terminal residue" evidence="1">
    <location>
        <position position="1"/>
    </location>
</feature>
<sequence>DLRAERHLCHLTILQLQDFDILYFHLVFEPVEGFSLCQWNNQSPTAIDFDKSLLRDLLFNQSPAKDVALASVSMRPIPFSPVLEKLSLSEANHGCVRRFYIQTLEDNAIPVAVQECMINKNPPEQVFRLKGADHSPFFSKPQALHKVLVEISKIP</sequence>